<proteinExistence type="evidence at transcript level"/>
<feature type="compositionally biased region" description="Gly residues" evidence="1">
    <location>
        <begin position="53"/>
        <end position="62"/>
    </location>
</feature>
<organism evidence="2">
    <name type="scientific">Mus musculus</name>
    <name type="common">Mouse</name>
    <dbReference type="NCBI Taxonomy" id="10090"/>
    <lineage>
        <taxon>Eukaryota</taxon>
        <taxon>Metazoa</taxon>
        <taxon>Chordata</taxon>
        <taxon>Craniata</taxon>
        <taxon>Vertebrata</taxon>
        <taxon>Euteleostomi</taxon>
        <taxon>Mammalia</taxon>
        <taxon>Eutheria</taxon>
        <taxon>Euarchontoglires</taxon>
        <taxon>Glires</taxon>
        <taxon>Rodentia</taxon>
        <taxon>Myomorpha</taxon>
        <taxon>Muroidea</taxon>
        <taxon>Muridae</taxon>
        <taxon>Murinae</taxon>
        <taxon>Mus</taxon>
        <taxon>Mus</taxon>
    </lineage>
</organism>
<reference evidence="2" key="7">
    <citation type="journal article" date="2005" name="Science">
        <title>The Transcriptional Landscape of the Mammalian Genome.</title>
        <authorList>
            <consortium name="The FANTOM Consortium"/>
            <consortium name="Riken Genome Exploration Research Group and Genome Science Group (Genome Network Project Core Group)"/>
        </authorList>
    </citation>
    <scope>NUCLEOTIDE SEQUENCE</scope>
    <source>
        <strain evidence="2">C57BL/6J</strain>
        <tissue evidence="2">Thymus</tissue>
    </source>
</reference>
<reference evidence="2" key="5">
    <citation type="submission" date="2001-07" db="EMBL/GenBank/DDBJ databases">
        <authorList>
            <person name="Adachi J."/>
            <person name="Aizawa K."/>
            <person name="Akimura T."/>
            <person name="Arakawa T."/>
            <person name="Bono H."/>
            <person name="Carninci P."/>
            <person name="Fukuda S."/>
            <person name="Furuno M."/>
            <person name="Hanagaki T."/>
            <person name="Hara A."/>
            <person name="Hashizume W."/>
            <person name="Hayashida K."/>
            <person name="Hayatsu N."/>
            <person name="Hiramoto K."/>
            <person name="Hiraoka T."/>
            <person name="Hirozane T."/>
            <person name="Hori F."/>
            <person name="Imotani K."/>
            <person name="Ishii Y."/>
            <person name="Itoh M."/>
            <person name="Kagawa I."/>
            <person name="Kasukawa T."/>
            <person name="Katoh H."/>
            <person name="Kawai J."/>
            <person name="Kojima Y."/>
            <person name="Kondo S."/>
            <person name="Konno H."/>
            <person name="Kouda M."/>
            <person name="Koya S."/>
            <person name="Kurihara C."/>
            <person name="Matsuyama T."/>
            <person name="Miyazaki A."/>
            <person name="Murata M."/>
            <person name="Nakamura M."/>
            <person name="Nishi K."/>
            <person name="Nomura K."/>
            <person name="Numazaki R."/>
            <person name="Ohno M."/>
            <person name="Ohsato N."/>
            <person name="Okazaki Y."/>
            <person name="Saito R."/>
            <person name="Saitoh H."/>
            <person name="Sakai C."/>
            <person name="Sakai K."/>
            <person name="Sakazume N."/>
            <person name="Sano H."/>
            <person name="Sasaki D."/>
            <person name="Shibata K."/>
            <person name="Shinagawa A."/>
            <person name="Shiraki T."/>
            <person name="Sogabe Y."/>
            <person name="Tagami M."/>
            <person name="Tagawa A."/>
            <person name="Takahashi F."/>
            <person name="Takaku-Akahira S."/>
            <person name="Takeda Y."/>
            <person name="Tanaka T."/>
            <person name="Tomaru A."/>
            <person name="Toya T."/>
            <person name="Yasunishi A."/>
            <person name="Muramatsu M."/>
            <person name="Hayashizaki Y."/>
        </authorList>
    </citation>
    <scope>NUCLEOTIDE SEQUENCE</scope>
    <source>
        <strain evidence="2">C57BL/6J</strain>
        <tissue evidence="2">Thymus</tissue>
    </source>
</reference>
<reference evidence="2" key="2">
    <citation type="journal article" date="2000" name="Genome Res.">
        <title>Normalization and subtraction of cap-trapper-selected cDNAs to prepare full-length cDNA libraries for rapid discovery of new genes.</title>
        <authorList>
            <person name="Carninci P."/>
            <person name="Shibata Y."/>
            <person name="Hayatsu N."/>
            <person name="Sugahara Y."/>
            <person name="Shibata K."/>
            <person name="Itoh M."/>
            <person name="Konno H."/>
            <person name="Okazaki Y."/>
            <person name="Muramatsu M."/>
            <person name="Hayashizaki Y."/>
        </authorList>
    </citation>
    <scope>NUCLEOTIDE SEQUENCE</scope>
    <source>
        <strain evidence="2">C57BL/6J</strain>
        <tissue evidence="2">Thymus</tissue>
    </source>
</reference>
<reference evidence="2" key="3">
    <citation type="journal article" date="2000" name="Genome Res.">
        <title>RIKEN integrated sequence analysis (RISA) system--384-format sequencing pipeline with 384 multicapillary sequencer.</title>
        <authorList>
            <person name="Shibata K."/>
            <person name="Itoh M."/>
            <person name="Aizawa K."/>
            <person name="Nagaoka S."/>
            <person name="Sasaki N."/>
            <person name="Carninci P."/>
            <person name="Konno H."/>
            <person name="Akiyama J."/>
            <person name="Nishi K."/>
            <person name="Kitsunai T."/>
            <person name="Tashiro H."/>
            <person name="Itoh M."/>
            <person name="Sumi N."/>
            <person name="Ishii Y."/>
            <person name="Nakamura S."/>
            <person name="Hazama M."/>
            <person name="Nishine T."/>
            <person name="Harada A."/>
            <person name="Yamamoto R."/>
            <person name="Matsumoto H."/>
            <person name="Sakaguchi S."/>
            <person name="Ikegami T."/>
            <person name="Kashiwagi K."/>
            <person name="Fujiwake S."/>
            <person name="Inoue K."/>
            <person name="Togawa Y."/>
            <person name="Izawa M."/>
            <person name="Ohara E."/>
            <person name="Watahiki M."/>
            <person name="Yoneda Y."/>
            <person name="Ishikawa T."/>
            <person name="Ozawa K."/>
            <person name="Tanaka T."/>
            <person name="Matsuura S."/>
            <person name="Kawai J."/>
            <person name="Okazaki Y."/>
            <person name="Muramatsu M."/>
            <person name="Inoue Y."/>
            <person name="Kira A."/>
            <person name="Hayashizaki Y."/>
        </authorList>
    </citation>
    <scope>NUCLEOTIDE SEQUENCE</scope>
    <source>
        <strain evidence="2">C57BL/6J</strain>
        <tissue evidence="2">Thymus</tissue>
    </source>
</reference>
<evidence type="ECO:0000256" key="1">
    <source>
        <dbReference type="SAM" id="MobiDB-lite"/>
    </source>
</evidence>
<reference evidence="2" key="6">
    <citation type="journal article" date="2002" name="Nature">
        <title>Analysis of the mouse transcriptome based on functional annotation of 60,770 full-length cDNAs.</title>
        <authorList>
            <consortium name="The FANTOM Consortium and the RIKEN Genome Exploration Research Group Phase I and II Team"/>
        </authorList>
    </citation>
    <scope>NUCLEOTIDE SEQUENCE</scope>
    <source>
        <strain evidence="2">C57BL/6J</strain>
        <tissue evidence="2">Thymus</tissue>
    </source>
</reference>
<reference evidence="2" key="4">
    <citation type="journal article" date="2001" name="Nature">
        <title>Functional annotation of a full-length mouse cDNA collection.</title>
        <authorList>
            <consortium name="The RIKEN Genome Exploration Research Group Phase II Team and the FANTOM Consortium"/>
        </authorList>
    </citation>
    <scope>NUCLEOTIDE SEQUENCE</scope>
    <source>
        <strain evidence="2">C57BL/6J</strain>
        <tissue evidence="2">Thymus</tissue>
    </source>
</reference>
<accession>Q8C9M1</accession>
<feature type="region of interest" description="Disordered" evidence="1">
    <location>
        <begin position="45"/>
        <end position="75"/>
    </location>
</feature>
<dbReference type="AlphaFoldDB" id="Q8C9M1"/>
<reference evidence="2" key="8">
    <citation type="journal article" date="2005" name="Science">
        <title>Antisense Transcription in the Mammalian Transcriptome.</title>
        <authorList>
            <consortium name="RIKEN Genome Exploration Research Group and Genome Science Group (Genome Network Project Core Group) and the FANTOM Consortium"/>
        </authorList>
    </citation>
    <scope>NUCLEOTIDE SEQUENCE</scope>
    <source>
        <strain evidence="2">C57BL/6J</strain>
        <tissue evidence="2">Thymus</tissue>
    </source>
</reference>
<dbReference type="EMBL" id="AK041805">
    <property type="protein sequence ID" value="BAC31073.1"/>
    <property type="molecule type" value="mRNA"/>
</dbReference>
<protein>
    <submittedName>
        <fullName evidence="2">Uncharacterized protein</fullName>
    </submittedName>
</protein>
<feature type="region of interest" description="Disordered" evidence="1">
    <location>
        <begin position="111"/>
        <end position="135"/>
    </location>
</feature>
<evidence type="ECO:0000313" key="2">
    <source>
        <dbReference type="EMBL" id="BAC31073.1"/>
    </source>
</evidence>
<reference evidence="2" key="1">
    <citation type="journal article" date="1999" name="Methods Enzymol.">
        <title>High-efficiency full-length cDNA cloning.</title>
        <authorList>
            <person name="Carninci P."/>
            <person name="Hayashizaki Y."/>
        </authorList>
    </citation>
    <scope>NUCLEOTIDE SEQUENCE</scope>
    <source>
        <strain evidence="2">C57BL/6J</strain>
        <tissue evidence="2">Thymus</tissue>
    </source>
</reference>
<sequence length="135" mass="14206">MPSCLEPRPKPRTTWPRQKNGRLLMTLTSEDAGCSSLRACDGAAVSAAPGPGPAGGSRGSWAGGARHLPRPVPARRIAPSRQIPAAARPELRQPRRMHRCAAQATGLLGFRCSPAVAPPPPLRTRPEAAPRSPTS</sequence>
<name>Q8C9M1_MOUSE</name>